<gene>
    <name evidence="3" type="ORF">LOC68_05975</name>
</gene>
<accession>A0A9X1MJL1</accession>
<proteinExistence type="inferred from homology"/>
<evidence type="ECO:0000256" key="2">
    <source>
        <dbReference type="ARBA" id="ARBA00022801"/>
    </source>
</evidence>
<sequence>MAAIYEHEISVAAADIDMQGHVNNLVYLRWMQDAAVAHSVAENWGKRRYEELGCGWVVRAHSIEYFSPAFEGEELVVKTWLSEYFTASVLRQYEICRVSDGRMLAKAETKWVLIDMAKRTPRRIPDEILSAFQLLPRDEASV</sequence>
<keyword evidence="4" id="KW-1185">Reference proteome</keyword>
<comment type="similarity">
    <text evidence="1">Belongs to the 4-hydroxybenzoyl-CoA thioesterase family.</text>
</comment>
<dbReference type="PANTHER" id="PTHR31793:SF27">
    <property type="entry name" value="NOVEL THIOESTERASE SUPERFAMILY DOMAIN AND SAPOSIN A-TYPE DOMAIN CONTAINING PROTEIN (0610012H03RIK)"/>
    <property type="match status" value="1"/>
</dbReference>
<dbReference type="Gene3D" id="3.10.129.10">
    <property type="entry name" value="Hotdog Thioesterase"/>
    <property type="match status" value="1"/>
</dbReference>
<dbReference type="InterPro" id="IPR029069">
    <property type="entry name" value="HotDog_dom_sf"/>
</dbReference>
<evidence type="ECO:0000256" key="1">
    <source>
        <dbReference type="ARBA" id="ARBA00005953"/>
    </source>
</evidence>
<protein>
    <submittedName>
        <fullName evidence="3">Acyl-CoA thioesterase</fullName>
    </submittedName>
</protein>
<dbReference type="EMBL" id="JAJKFT010000004">
    <property type="protein sequence ID" value="MCC9627936.1"/>
    <property type="molecule type" value="Genomic_DNA"/>
</dbReference>
<dbReference type="CDD" id="cd00586">
    <property type="entry name" value="4HBT"/>
    <property type="match status" value="1"/>
</dbReference>
<dbReference type="AlphaFoldDB" id="A0A9X1MJL1"/>
<dbReference type="InterPro" id="IPR050563">
    <property type="entry name" value="4-hydroxybenzoyl-CoA_TE"/>
</dbReference>
<dbReference type="PANTHER" id="PTHR31793">
    <property type="entry name" value="4-HYDROXYBENZOYL-COA THIOESTERASE FAMILY MEMBER"/>
    <property type="match status" value="1"/>
</dbReference>
<comment type="caution">
    <text evidence="3">The sequence shown here is derived from an EMBL/GenBank/DDBJ whole genome shotgun (WGS) entry which is preliminary data.</text>
</comment>
<dbReference type="SUPFAM" id="SSF54637">
    <property type="entry name" value="Thioesterase/thiol ester dehydrase-isomerase"/>
    <property type="match status" value="1"/>
</dbReference>
<evidence type="ECO:0000313" key="3">
    <source>
        <dbReference type="EMBL" id="MCC9627936.1"/>
    </source>
</evidence>
<reference evidence="3" key="1">
    <citation type="submission" date="2021-11" db="EMBL/GenBank/DDBJ databases">
        <title>Genome sequence.</title>
        <authorList>
            <person name="Sun Q."/>
        </authorList>
    </citation>
    <scope>NUCLEOTIDE SEQUENCE</scope>
    <source>
        <strain evidence="3">JC732</strain>
    </source>
</reference>
<dbReference type="RefSeq" id="WP_230216753.1">
    <property type="nucleotide sequence ID" value="NZ_JAJKFT010000004.1"/>
</dbReference>
<organism evidence="3 4">
    <name type="scientific">Blastopirellula sediminis</name>
    <dbReference type="NCBI Taxonomy" id="2894196"/>
    <lineage>
        <taxon>Bacteria</taxon>
        <taxon>Pseudomonadati</taxon>
        <taxon>Planctomycetota</taxon>
        <taxon>Planctomycetia</taxon>
        <taxon>Pirellulales</taxon>
        <taxon>Pirellulaceae</taxon>
        <taxon>Blastopirellula</taxon>
    </lineage>
</organism>
<dbReference type="Pfam" id="PF13279">
    <property type="entry name" value="4HBT_2"/>
    <property type="match status" value="1"/>
</dbReference>
<dbReference type="Proteomes" id="UP001139103">
    <property type="component" value="Unassembled WGS sequence"/>
</dbReference>
<name>A0A9X1MJL1_9BACT</name>
<evidence type="ECO:0000313" key="4">
    <source>
        <dbReference type="Proteomes" id="UP001139103"/>
    </source>
</evidence>
<keyword evidence="2" id="KW-0378">Hydrolase</keyword>
<dbReference type="GO" id="GO:0047617">
    <property type="term" value="F:fatty acyl-CoA hydrolase activity"/>
    <property type="evidence" value="ECO:0007669"/>
    <property type="project" value="TreeGrafter"/>
</dbReference>